<feature type="compositionally biased region" description="Polar residues" evidence="1">
    <location>
        <begin position="63"/>
        <end position="77"/>
    </location>
</feature>
<feature type="compositionally biased region" description="Low complexity" evidence="1">
    <location>
        <begin position="245"/>
        <end position="260"/>
    </location>
</feature>
<keyword evidence="3" id="KW-1185">Reference proteome</keyword>
<name>A0A448ZJV0_9STRA</name>
<dbReference type="EMBL" id="CAACVS010000433">
    <property type="protein sequence ID" value="VEU42315.1"/>
    <property type="molecule type" value="Genomic_DNA"/>
</dbReference>
<evidence type="ECO:0000256" key="1">
    <source>
        <dbReference type="SAM" id="MobiDB-lite"/>
    </source>
</evidence>
<feature type="compositionally biased region" description="Basic and acidic residues" evidence="1">
    <location>
        <begin position="480"/>
        <end position="508"/>
    </location>
</feature>
<organism evidence="2 3">
    <name type="scientific">Pseudo-nitzschia multistriata</name>
    <dbReference type="NCBI Taxonomy" id="183589"/>
    <lineage>
        <taxon>Eukaryota</taxon>
        <taxon>Sar</taxon>
        <taxon>Stramenopiles</taxon>
        <taxon>Ochrophyta</taxon>
        <taxon>Bacillariophyta</taxon>
        <taxon>Bacillariophyceae</taxon>
        <taxon>Bacillariophycidae</taxon>
        <taxon>Bacillariales</taxon>
        <taxon>Bacillariaceae</taxon>
        <taxon>Pseudo-nitzschia</taxon>
    </lineage>
</organism>
<dbReference type="AlphaFoldDB" id="A0A448ZJV0"/>
<dbReference type="Proteomes" id="UP000291116">
    <property type="component" value="Unassembled WGS sequence"/>
</dbReference>
<feature type="compositionally biased region" description="Gly residues" evidence="1">
    <location>
        <begin position="95"/>
        <end position="104"/>
    </location>
</feature>
<feature type="region of interest" description="Disordered" evidence="1">
    <location>
        <begin position="347"/>
        <end position="390"/>
    </location>
</feature>
<dbReference type="OrthoDB" id="48456at2759"/>
<feature type="region of interest" description="Disordered" evidence="1">
    <location>
        <begin position="166"/>
        <end position="203"/>
    </location>
</feature>
<feature type="region of interest" description="Disordered" evidence="1">
    <location>
        <begin position="237"/>
        <end position="280"/>
    </location>
</feature>
<feature type="compositionally biased region" description="Polar residues" evidence="1">
    <location>
        <begin position="172"/>
        <end position="183"/>
    </location>
</feature>
<protein>
    <submittedName>
        <fullName evidence="2">Uncharacterized protein</fullName>
    </submittedName>
</protein>
<feature type="compositionally biased region" description="Basic and acidic residues" evidence="1">
    <location>
        <begin position="414"/>
        <end position="441"/>
    </location>
</feature>
<feature type="region of interest" description="Disordered" evidence="1">
    <location>
        <begin position="414"/>
        <end position="508"/>
    </location>
</feature>
<gene>
    <name evidence="2" type="ORF">PSNMU_V1.4_AUG-EV-PASAV3_0092720</name>
</gene>
<feature type="compositionally biased region" description="Low complexity" evidence="1">
    <location>
        <begin position="43"/>
        <end position="57"/>
    </location>
</feature>
<feature type="compositionally biased region" description="Basic and acidic residues" evidence="1">
    <location>
        <begin position="1"/>
        <end position="22"/>
    </location>
</feature>
<sequence>MDHSSGDDDDRDLRREHSDRSRRAVAHGSRDGSYGEGRSNGRNPPYQYQHHNYYQSSRDYDTRSQSSQKSDPNSETSAGRGEFIHSNLSTTGSVGSHGSGGGDSRGFPLHGHVHFRNHAISAAHLLNGDPAHQFPPSLYQPLADAPKSDTATVCSGSMLEDIEDVGSHYDGESTTSGQLSASKQPQQQHHHNYPPPTGAIRRSNSKEGTRLVDFAERSQEALRAVFPKQSKSAAYASLSQESSQSHAGASTSAVATASGSNDEDAVQHKKGMGPPLSRHWLLQQHGNSPFRTGSVKSIGSNTGSDVVVNVGSDCGGSLTDAQSVLSQEDTALLSTVNSEISSDVPPAAASAASAGKSDAIDEGVPHPLLCDRSDGKTNGRTSPGGTIYRGRGIRRYKGRFYALPLKRFHQDGVHLHSDSEPESGVDRQQKQHDRWDDRSGSDLRFGGQRGGERHNYHGHAPSRRDRSRSRSRSRSPPAEGRGRETRSRKMDQARGYALEKNRDDDGSS</sequence>
<feature type="compositionally biased region" description="Low complexity" evidence="1">
    <location>
        <begin position="347"/>
        <end position="357"/>
    </location>
</feature>
<reference evidence="2 3" key="1">
    <citation type="submission" date="2019-01" db="EMBL/GenBank/DDBJ databases">
        <authorList>
            <person name="Ferrante I. M."/>
        </authorList>
    </citation>
    <scope>NUCLEOTIDE SEQUENCE [LARGE SCALE GENOMIC DNA]</scope>
    <source>
        <strain evidence="2 3">B856</strain>
    </source>
</reference>
<evidence type="ECO:0000313" key="2">
    <source>
        <dbReference type="EMBL" id="VEU42315.1"/>
    </source>
</evidence>
<feature type="compositionally biased region" description="Basic residues" evidence="1">
    <location>
        <begin position="456"/>
        <end position="473"/>
    </location>
</feature>
<evidence type="ECO:0000313" key="3">
    <source>
        <dbReference type="Proteomes" id="UP000291116"/>
    </source>
</evidence>
<feature type="region of interest" description="Disordered" evidence="1">
    <location>
        <begin position="1"/>
        <end position="108"/>
    </location>
</feature>
<accession>A0A448ZJV0</accession>
<proteinExistence type="predicted"/>